<dbReference type="Gene3D" id="1.10.630.10">
    <property type="entry name" value="Cytochrome P450"/>
    <property type="match status" value="2"/>
</dbReference>
<accession>A0AAV6X1B2</accession>
<sequence>MDALAREHLDHEWTPNEVVKVLPLTKKYTFELGCKLLLGVVDPEHIKRLADCFGPAVNGMLSVPIDFPGTNYNRAIKAGKTMREELIRIIRERRKEMMMENKEIEGRDLLSKMLLLTDEDVHSFSDLEIFINIFGLLVASFDTTSSTVTSIFWTVHSSHKNPKYFREPEKFDPSRFDESGPAPYTFVPFGGGPGMCPGKEYAKLEILVFMHNVVTRFKLEKTIPDEKIVYYTSAMPECGLPVRLQPHGK</sequence>
<dbReference type="GO" id="GO:0016125">
    <property type="term" value="P:sterol metabolic process"/>
    <property type="evidence" value="ECO:0007669"/>
    <property type="project" value="TreeGrafter"/>
</dbReference>
<evidence type="ECO:0000313" key="5">
    <source>
        <dbReference type="Proteomes" id="UP000826271"/>
    </source>
</evidence>
<dbReference type="GO" id="GO:0020037">
    <property type="term" value="F:heme binding"/>
    <property type="evidence" value="ECO:0007669"/>
    <property type="project" value="InterPro"/>
</dbReference>
<keyword evidence="3" id="KW-0349">Heme</keyword>
<comment type="caution">
    <text evidence="4">The sequence shown here is derived from an EMBL/GenBank/DDBJ whole genome shotgun (WGS) entry which is preliminary data.</text>
</comment>
<keyword evidence="5" id="KW-1185">Reference proteome</keyword>
<organism evidence="4 5">
    <name type="scientific">Buddleja alternifolia</name>
    <dbReference type="NCBI Taxonomy" id="168488"/>
    <lineage>
        <taxon>Eukaryota</taxon>
        <taxon>Viridiplantae</taxon>
        <taxon>Streptophyta</taxon>
        <taxon>Embryophyta</taxon>
        <taxon>Tracheophyta</taxon>
        <taxon>Spermatophyta</taxon>
        <taxon>Magnoliopsida</taxon>
        <taxon>eudicotyledons</taxon>
        <taxon>Gunneridae</taxon>
        <taxon>Pentapetalae</taxon>
        <taxon>asterids</taxon>
        <taxon>lamiids</taxon>
        <taxon>Lamiales</taxon>
        <taxon>Scrophulariaceae</taxon>
        <taxon>Buddlejeae</taxon>
        <taxon>Buddleja</taxon>
    </lineage>
</organism>
<evidence type="ECO:0000256" key="3">
    <source>
        <dbReference type="PIRSR" id="PIRSR602403-1"/>
    </source>
</evidence>
<keyword evidence="1 3" id="KW-0479">Metal-binding</keyword>
<feature type="binding site" description="axial binding residue" evidence="3">
    <location>
        <position position="196"/>
    </location>
    <ligand>
        <name>heme</name>
        <dbReference type="ChEBI" id="CHEBI:30413"/>
    </ligand>
    <ligandPart>
        <name>Fe</name>
        <dbReference type="ChEBI" id="CHEBI:18248"/>
    </ligandPart>
</feature>
<comment type="cofactor">
    <cofactor evidence="3">
        <name>heme</name>
        <dbReference type="ChEBI" id="CHEBI:30413"/>
    </cofactor>
</comment>
<evidence type="ECO:0008006" key="6">
    <source>
        <dbReference type="Google" id="ProtNLM"/>
    </source>
</evidence>
<evidence type="ECO:0000256" key="1">
    <source>
        <dbReference type="ARBA" id="ARBA00022723"/>
    </source>
</evidence>
<dbReference type="AlphaFoldDB" id="A0AAV6X1B2"/>
<dbReference type="InterPro" id="IPR036396">
    <property type="entry name" value="Cyt_P450_sf"/>
</dbReference>
<keyword evidence="2 3" id="KW-0408">Iron</keyword>
<name>A0AAV6X1B2_9LAMI</name>
<proteinExistence type="predicted"/>
<dbReference type="InterPro" id="IPR001128">
    <property type="entry name" value="Cyt_P450"/>
</dbReference>
<dbReference type="PRINTS" id="PR00465">
    <property type="entry name" value="EP450IV"/>
</dbReference>
<dbReference type="GO" id="GO:0004497">
    <property type="term" value="F:monooxygenase activity"/>
    <property type="evidence" value="ECO:0007669"/>
    <property type="project" value="InterPro"/>
</dbReference>
<dbReference type="GO" id="GO:0016705">
    <property type="term" value="F:oxidoreductase activity, acting on paired donors, with incorporation or reduction of molecular oxygen"/>
    <property type="evidence" value="ECO:0007669"/>
    <property type="project" value="InterPro"/>
</dbReference>
<dbReference type="EMBL" id="WHWC01000009">
    <property type="protein sequence ID" value="KAG8376318.1"/>
    <property type="molecule type" value="Genomic_DNA"/>
</dbReference>
<gene>
    <name evidence="4" type="ORF">BUALT_Bualt09G0050800</name>
</gene>
<reference evidence="4" key="1">
    <citation type="submission" date="2019-10" db="EMBL/GenBank/DDBJ databases">
        <authorList>
            <person name="Zhang R."/>
            <person name="Pan Y."/>
            <person name="Wang J."/>
            <person name="Ma R."/>
            <person name="Yu S."/>
        </authorList>
    </citation>
    <scope>NUCLEOTIDE SEQUENCE</scope>
    <source>
        <strain evidence="4">LA-IB0</strain>
        <tissue evidence="4">Leaf</tissue>
    </source>
</reference>
<dbReference type="PANTHER" id="PTHR24286">
    <property type="entry name" value="CYTOCHROME P450 26"/>
    <property type="match status" value="1"/>
</dbReference>
<dbReference type="Pfam" id="PF00067">
    <property type="entry name" value="p450"/>
    <property type="match status" value="1"/>
</dbReference>
<dbReference type="GO" id="GO:0005506">
    <property type="term" value="F:iron ion binding"/>
    <property type="evidence" value="ECO:0007669"/>
    <property type="project" value="InterPro"/>
</dbReference>
<evidence type="ECO:0000313" key="4">
    <source>
        <dbReference type="EMBL" id="KAG8376318.1"/>
    </source>
</evidence>
<dbReference type="SUPFAM" id="SSF48264">
    <property type="entry name" value="Cytochrome P450"/>
    <property type="match status" value="1"/>
</dbReference>
<protein>
    <recommendedName>
        <fullName evidence="6">Cytochrome P450</fullName>
    </recommendedName>
</protein>
<dbReference type="Proteomes" id="UP000826271">
    <property type="component" value="Unassembled WGS sequence"/>
</dbReference>
<evidence type="ECO:0000256" key="2">
    <source>
        <dbReference type="ARBA" id="ARBA00023004"/>
    </source>
</evidence>
<dbReference type="InterPro" id="IPR002403">
    <property type="entry name" value="Cyt_P450_E_grp-IV"/>
</dbReference>
<dbReference type="PANTHER" id="PTHR24286:SF53">
    <property type="entry name" value="BETA-AMYRIN 28-OXIDASE-LIKE"/>
    <property type="match status" value="1"/>
</dbReference>